<dbReference type="Proteomes" id="UP001057402">
    <property type="component" value="Chromosome 7"/>
</dbReference>
<name>A0ACB9P3D6_9MYRT</name>
<dbReference type="EMBL" id="CM042886">
    <property type="protein sequence ID" value="KAI4342978.1"/>
    <property type="molecule type" value="Genomic_DNA"/>
</dbReference>
<reference evidence="2" key="1">
    <citation type="journal article" date="2023" name="Front. Plant Sci.">
        <title>Chromosomal-level genome assembly of Melastoma candidum provides insights into trichome evolution.</title>
        <authorList>
            <person name="Zhong Y."/>
            <person name="Wu W."/>
            <person name="Sun C."/>
            <person name="Zou P."/>
            <person name="Liu Y."/>
            <person name="Dai S."/>
            <person name="Zhou R."/>
        </authorList>
    </citation>
    <scope>NUCLEOTIDE SEQUENCE [LARGE SCALE GENOMIC DNA]</scope>
</reference>
<evidence type="ECO:0000313" key="1">
    <source>
        <dbReference type="EMBL" id="KAI4342978.1"/>
    </source>
</evidence>
<gene>
    <name evidence="1" type="ORF">MLD38_027534</name>
</gene>
<comment type="caution">
    <text evidence="1">The sequence shown here is derived from an EMBL/GenBank/DDBJ whole genome shotgun (WGS) entry which is preliminary data.</text>
</comment>
<keyword evidence="2" id="KW-1185">Reference proteome</keyword>
<organism evidence="1 2">
    <name type="scientific">Melastoma candidum</name>
    <dbReference type="NCBI Taxonomy" id="119954"/>
    <lineage>
        <taxon>Eukaryota</taxon>
        <taxon>Viridiplantae</taxon>
        <taxon>Streptophyta</taxon>
        <taxon>Embryophyta</taxon>
        <taxon>Tracheophyta</taxon>
        <taxon>Spermatophyta</taxon>
        <taxon>Magnoliopsida</taxon>
        <taxon>eudicotyledons</taxon>
        <taxon>Gunneridae</taxon>
        <taxon>Pentapetalae</taxon>
        <taxon>rosids</taxon>
        <taxon>malvids</taxon>
        <taxon>Myrtales</taxon>
        <taxon>Melastomataceae</taxon>
        <taxon>Melastomatoideae</taxon>
        <taxon>Melastomateae</taxon>
        <taxon>Melastoma</taxon>
    </lineage>
</organism>
<accession>A0ACB9P3D6</accession>
<sequence length="607" mass="68106">MESPQCGGYIQQRTYGCQPRSFANGLDRAIAMFAALSEREVLHAPGNPPPPPPKRGRGGGTRRIRDASTDWPTEWKFKVISLPLHTPRPRKQAAFRYTRPIPPLIASCPLAFHPPPSTSATPLYSSLLALRRVDDWLEDGSNCTTMTCSRKYPGTDAQESTLAQHLHFQSYPKSNCSEGNMVKKIAGLTSATPNRMNWKTSANSNIMEHISPDDEGSGLPQVNENPLSSKSKCAPASFGIASDFIRKDYLIPKPPSASSFETGKPLRLGAMALPISEFSQETSGSHQMDKQVDSNMTKDMEDFLLQMLGQGFNIERDTIGKVLRSCGYDMPKTLEDLIDLSDGVVQNKSSSHEESSEKMFRQHEVPQWKLDSEDSNHIGHEVARQKMEKVAIQREIMSSLFKLPVKEDENECGDPYAKRKYKPIREVVNVAVEEKTEETKPPQNDGVEQAAKEEEGDYQLLRKAVAEYRESMREYYKAAIEAYSKGDRAKANKLSEKGQFFYRKAREADEESNCKVYEIRNNGVQHEETFPLDLSELDAREALRILKLHLKSLGGSLAFKYMKVTIEGRDGDASRGARRKRIMKLMEKESVKWKDGGEAGSILITLS</sequence>
<proteinExistence type="predicted"/>
<protein>
    <submittedName>
        <fullName evidence="1">Uncharacterized protein</fullName>
    </submittedName>
</protein>
<evidence type="ECO:0000313" key="2">
    <source>
        <dbReference type="Proteomes" id="UP001057402"/>
    </source>
</evidence>